<protein>
    <submittedName>
        <fullName evidence="1">Uncharacterized protein</fullName>
    </submittedName>
</protein>
<dbReference type="Gene3D" id="3.40.390.10">
    <property type="entry name" value="Collagenase (Catalytic Domain)"/>
    <property type="match status" value="1"/>
</dbReference>
<organism evidence="1 2">
    <name type="scientific">Chlorobaculum limnaeum</name>
    <dbReference type="NCBI Taxonomy" id="274537"/>
    <lineage>
        <taxon>Bacteria</taxon>
        <taxon>Pseudomonadati</taxon>
        <taxon>Chlorobiota</taxon>
        <taxon>Chlorobiia</taxon>
        <taxon>Chlorobiales</taxon>
        <taxon>Chlorobiaceae</taxon>
        <taxon>Chlorobaculum</taxon>
    </lineage>
</organism>
<dbReference type="Proteomes" id="UP000095185">
    <property type="component" value="Chromosome"/>
</dbReference>
<proteinExistence type="predicted"/>
<reference evidence="1" key="1">
    <citation type="submission" date="2016-09" db="EMBL/GenBank/DDBJ databases">
        <title>Genome sequence of Chlorobaculum limnaeum.</title>
        <authorList>
            <person name="Liu Z."/>
            <person name="Tank M."/>
            <person name="Bryant D.A."/>
        </authorList>
    </citation>
    <scope>NUCLEOTIDE SEQUENCE [LARGE SCALE GENOMIC DNA]</scope>
    <source>
        <strain evidence="1">DSM 1677</strain>
    </source>
</reference>
<dbReference type="STRING" id="274537.BIU88_05695"/>
<dbReference type="InterPro" id="IPR024079">
    <property type="entry name" value="MetalloPept_cat_dom_sf"/>
</dbReference>
<gene>
    <name evidence="1" type="ORF">BIU88_05695</name>
</gene>
<name>A0A1D8D2C5_CHLLM</name>
<sequence length="437" mass="47706">MESISSGRAFGGVSRVPSDVKWRVPPSADLQAILSSGTADESVVHSRVRRLLERMHREGRLNSATSATDIGVVMDEIFPLPGQLDQAAYERYLDPTDRTMVYHSVRDAYTTPNPADRADLATAMQDAAATAQTVSTDEPGLRAVFGPTEWSTAQAGYRLINNRLVAISADIEHRISTDYNLDAQETFLGGWASFGDQHIHLLSTVVSDPLTPRSKVTLLHEAAHLADSRIDDHGYYGTPGFEAAEEAIKVNNAAHYEELPRRTWGISSYVGQTFTPGLTSSGAPLTTEEQIRAGGVQYYRKAWDAASDFDSLIKDVRRNQLDGTPLDGATVARMLEVSPLMDLTLHEQMVSPPEVTRLDITTSESIVRAMSIAKRNVPNVPNVMPMGPFLSTADEIAAGVSLAVDAAMAAYGGLLGDAARDRRLVDWLHDHYRNVYP</sequence>
<evidence type="ECO:0000313" key="2">
    <source>
        <dbReference type="Proteomes" id="UP000095185"/>
    </source>
</evidence>
<dbReference type="EMBL" id="CP017305">
    <property type="protein sequence ID" value="AOS83685.1"/>
    <property type="molecule type" value="Genomic_DNA"/>
</dbReference>
<dbReference type="GO" id="GO:0008237">
    <property type="term" value="F:metallopeptidase activity"/>
    <property type="evidence" value="ECO:0007669"/>
    <property type="project" value="InterPro"/>
</dbReference>
<dbReference type="AlphaFoldDB" id="A0A1D8D2C5"/>
<accession>A0A1D8D2C5</accession>
<evidence type="ECO:0000313" key="1">
    <source>
        <dbReference type="EMBL" id="AOS83685.1"/>
    </source>
</evidence>
<keyword evidence="2" id="KW-1185">Reference proteome</keyword>
<dbReference type="KEGG" id="clz:BIU88_05695"/>